<evidence type="ECO:0000313" key="2">
    <source>
        <dbReference type="EMBL" id="AJG25047.1"/>
    </source>
</evidence>
<evidence type="ECO:0000256" key="1">
    <source>
        <dbReference type="SAM" id="MobiDB-lite"/>
    </source>
</evidence>
<evidence type="ECO:0000313" key="3">
    <source>
        <dbReference type="Proteomes" id="UP000031843"/>
    </source>
</evidence>
<dbReference type="EMBL" id="CP010537">
    <property type="protein sequence ID" value="AJG25047.1"/>
    <property type="molecule type" value="Genomic_DNA"/>
</dbReference>
<sequence>MANVSAAQEPGGARGVPGTPARVTFPSAAVRRISSGQFS</sequence>
<dbReference type="AlphaFoldDB" id="A0A0C4YGQ6"/>
<organism evidence="2 3">
    <name type="scientific">Cupriavidus basilensis</name>
    <dbReference type="NCBI Taxonomy" id="68895"/>
    <lineage>
        <taxon>Bacteria</taxon>
        <taxon>Pseudomonadati</taxon>
        <taxon>Pseudomonadota</taxon>
        <taxon>Betaproteobacteria</taxon>
        <taxon>Burkholderiales</taxon>
        <taxon>Burkholderiaceae</taxon>
        <taxon>Cupriavidus</taxon>
    </lineage>
</organism>
<name>A0A0C4YGQ6_9BURK</name>
<protein>
    <submittedName>
        <fullName evidence="2">Uncharacterized protein</fullName>
    </submittedName>
</protein>
<dbReference type="STRING" id="68895.RR42_s3471"/>
<dbReference type="Proteomes" id="UP000031843">
    <property type="component" value="Chromosome secondary"/>
</dbReference>
<dbReference type="KEGG" id="cbw:RR42_s3471"/>
<reference evidence="2 3" key="1">
    <citation type="journal article" date="2015" name="Genome Announc.">
        <title>Complete Genome Sequence of Cupriavidus basilensis 4G11, Isolated from the Oak Ridge Field Research Center Site.</title>
        <authorList>
            <person name="Ray J."/>
            <person name="Waters R.J."/>
            <person name="Skerker J.M."/>
            <person name="Kuehl J.V."/>
            <person name="Price M.N."/>
            <person name="Huang J."/>
            <person name="Chakraborty R."/>
            <person name="Arkin A.P."/>
            <person name="Deutschbauer A."/>
        </authorList>
    </citation>
    <scope>NUCLEOTIDE SEQUENCE [LARGE SCALE GENOMIC DNA]</scope>
    <source>
        <strain evidence="2">4G11</strain>
    </source>
</reference>
<gene>
    <name evidence="2" type="ORF">RR42_s3471</name>
</gene>
<keyword evidence="3" id="KW-1185">Reference proteome</keyword>
<accession>A0A0C4YGQ6</accession>
<feature type="region of interest" description="Disordered" evidence="1">
    <location>
        <begin position="1"/>
        <end position="22"/>
    </location>
</feature>
<proteinExistence type="predicted"/>